<gene>
    <name evidence="2" type="ORF">OL233_09470</name>
</gene>
<keyword evidence="2" id="KW-0413">Isomerase</keyword>
<keyword evidence="3" id="KW-1185">Reference proteome</keyword>
<reference evidence="2" key="1">
    <citation type="submission" date="2022-10" db="EMBL/GenBank/DDBJ databases">
        <title>Vagococcus sp. isolated from poultry meat.</title>
        <authorList>
            <person name="Johansson P."/>
            <person name="Bjorkroth J."/>
        </authorList>
    </citation>
    <scope>NUCLEOTIDE SEQUENCE</scope>
    <source>
        <strain evidence="2">PNs007</strain>
    </source>
</reference>
<comment type="caution">
    <text evidence="2">The sequence shown here is derived from an EMBL/GenBank/DDBJ whole genome shotgun (WGS) entry which is preliminary data.</text>
</comment>
<evidence type="ECO:0000313" key="2">
    <source>
        <dbReference type="EMBL" id="MDF0480510.1"/>
    </source>
</evidence>
<evidence type="ECO:0000259" key="1">
    <source>
        <dbReference type="Pfam" id="PF01261"/>
    </source>
</evidence>
<dbReference type="SUPFAM" id="SSF51658">
    <property type="entry name" value="Xylose isomerase-like"/>
    <property type="match status" value="1"/>
</dbReference>
<dbReference type="InterPro" id="IPR013022">
    <property type="entry name" value="Xyl_isomerase-like_TIM-brl"/>
</dbReference>
<dbReference type="PANTHER" id="PTHR12110">
    <property type="entry name" value="HYDROXYPYRUVATE ISOMERASE"/>
    <property type="match status" value="1"/>
</dbReference>
<dbReference type="RefSeq" id="WP_275472073.1">
    <property type="nucleotide sequence ID" value="NZ_JAPDSH010000007.1"/>
</dbReference>
<feature type="domain" description="Xylose isomerase-like TIM barrel" evidence="1">
    <location>
        <begin position="27"/>
        <end position="281"/>
    </location>
</feature>
<dbReference type="Proteomes" id="UP001147148">
    <property type="component" value="Unassembled WGS sequence"/>
</dbReference>
<proteinExistence type="predicted"/>
<evidence type="ECO:0000313" key="3">
    <source>
        <dbReference type="Proteomes" id="UP001147148"/>
    </source>
</evidence>
<dbReference type="GO" id="GO:0016853">
    <property type="term" value="F:isomerase activity"/>
    <property type="evidence" value="ECO:0007669"/>
    <property type="project" value="UniProtKB-KW"/>
</dbReference>
<dbReference type="InterPro" id="IPR050312">
    <property type="entry name" value="IolE/XylAMocC-like"/>
</dbReference>
<protein>
    <submittedName>
        <fullName evidence="2">Sugar phosphate isomerase/epimerase</fullName>
    </submittedName>
</protein>
<dbReference type="Pfam" id="PF01261">
    <property type="entry name" value="AP_endonuc_2"/>
    <property type="match status" value="1"/>
</dbReference>
<name>A0ABT5X3F6_9ENTE</name>
<dbReference type="Gene3D" id="3.20.20.150">
    <property type="entry name" value="Divalent-metal-dependent TIM barrel enzymes"/>
    <property type="match status" value="1"/>
</dbReference>
<accession>A0ABT5X3F6</accession>
<organism evidence="2 3">
    <name type="scientific">Vagococcus proximus</name>
    <dbReference type="NCBI Taxonomy" id="2991417"/>
    <lineage>
        <taxon>Bacteria</taxon>
        <taxon>Bacillati</taxon>
        <taxon>Bacillota</taxon>
        <taxon>Bacilli</taxon>
        <taxon>Lactobacillales</taxon>
        <taxon>Enterococcaceae</taxon>
        <taxon>Vagococcus</taxon>
    </lineage>
</organism>
<dbReference type="PANTHER" id="PTHR12110:SF53">
    <property type="entry name" value="BLR5974 PROTEIN"/>
    <property type="match status" value="1"/>
</dbReference>
<sequence length="289" mass="31864">MTIIAASTYSFNQLISKGEVSQLETISLAKEMGFDAIEIVDLIHDDSISDRDYAKELKKEMDRLNFPITNFTFGADFLNGSDGDFNAEVARVKNMIDIAEILGAKSVRHDATSGKIGLSFDQALPYIVEGCLEVTEYAAKKGIMTMVENHGFFSQDSTRVEQLYSMVNHSNFKLLVDMGNFLCVDEDPLEAVSRVAPYAGYAHAKDFHIKPGSDAFPGEGFFGTRGGNYLRGAITGHGNVPVEQCLVILRNAGYKGPLAIEFEGIEDNHYGLKISLANLRRYCQKVFGD</sequence>
<dbReference type="InterPro" id="IPR036237">
    <property type="entry name" value="Xyl_isomerase-like_sf"/>
</dbReference>
<dbReference type="EMBL" id="JAPDSH010000007">
    <property type="protein sequence ID" value="MDF0480510.1"/>
    <property type="molecule type" value="Genomic_DNA"/>
</dbReference>